<feature type="region of interest" description="Disordered" evidence="1">
    <location>
        <begin position="22"/>
        <end position="65"/>
    </location>
</feature>
<name>A0ABY9JN12_9ACTN</name>
<reference evidence="2 3" key="1">
    <citation type="submission" date="2023-03" db="EMBL/GenBank/DDBJ databases">
        <title>Isolation and description of six Streptomyces strains from soil environments, able to metabolize different microbial glucans.</title>
        <authorList>
            <person name="Widen T."/>
            <person name="Larsbrink J."/>
        </authorList>
    </citation>
    <scope>NUCLEOTIDE SEQUENCE [LARGE SCALE GENOMIC DNA]</scope>
    <source>
        <strain evidence="2 3">Alt3</strain>
    </source>
</reference>
<keyword evidence="3" id="KW-1185">Reference proteome</keyword>
<accession>A0ABY9JN12</accession>
<evidence type="ECO:0000256" key="1">
    <source>
        <dbReference type="SAM" id="MobiDB-lite"/>
    </source>
</evidence>
<dbReference type="InterPro" id="IPR032716">
    <property type="entry name" value="ACC_epsilon"/>
</dbReference>
<organism evidence="2 3">
    <name type="scientific">Streptomyces glycanivorans</name>
    <dbReference type="NCBI Taxonomy" id="3033808"/>
    <lineage>
        <taxon>Bacteria</taxon>
        <taxon>Bacillati</taxon>
        <taxon>Actinomycetota</taxon>
        <taxon>Actinomycetes</taxon>
        <taxon>Kitasatosporales</taxon>
        <taxon>Streptomycetaceae</taxon>
        <taxon>Streptomyces</taxon>
    </lineage>
</organism>
<proteinExistence type="predicted"/>
<sequence length="65" mass="7299">MEKGGPDLLEIGAVTAVLLRRLGAGASPEPGVRTTARARWRRPERSRDYPGPRTWQDDTRRAPHH</sequence>
<evidence type="ECO:0000313" key="3">
    <source>
        <dbReference type="Proteomes" id="UP001224433"/>
    </source>
</evidence>
<protein>
    <submittedName>
        <fullName evidence="2">Acyl-CoA carboxylase epsilon subunit</fullName>
    </submittedName>
</protein>
<dbReference type="Pfam" id="PF13822">
    <property type="entry name" value="ACC_epsilon"/>
    <property type="match status" value="1"/>
</dbReference>
<dbReference type="Proteomes" id="UP001224433">
    <property type="component" value="Chromosome"/>
</dbReference>
<evidence type="ECO:0000313" key="2">
    <source>
        <dbReference type="EMBL" id="WLQ69125.1"/>
    </source>
</evidence>
<dbReference type="EMBL" id="CP120983">
    <property type="protein sequence ID" value="WLQ69125.1"/>
    <property type="molecule type" value="Genomic_DNA"/>
</dbReference>
<gene>
    <name evidence="2" type="ORF">P8A20_33820</name>
</gene>
<feature type="compositionally biased region" description="Basic and acidic residues" evidence="1">
    <location>
        <begin position="41"/>
        <end position="65"/>
    </location>
</feature>